<evidence type="ECO:0000259" key="4">
    <source>
        <dbReference type="PROSITE" id="PS50995"/>
    </source>
</evidence>
<proteinExistence type="predicted"/>
<dbReference type="InterPro" id="IPR000835">
    <property type="entry name" value="HTH_MarR-typ"/>
</dbReference>
<dbReference type="EMBL" id="VENP01000037">
    <property type="protein sequence ID" value="TNU73661.1"/>
    <property type="molecule type" value="Genomic_DNA"/>
</dbReference>
<keyword evidence="3" id="KW-0804">Transcription</keyword>
<feature type="domain" description="HTH marR-type" evidence="4">
    <location>
        <begin position="1"/>
        <end position="122"/>
    </location>
</feature>
<evidence type="ECO:0000256" key="3">
    <source>
        <dbReference type="ARBA" id="ARBA00023163"/>
    </source>
</evidence>
<evidence type="ECO:0000256" key="1">
    <source>
        <dbReference type="ARBA" id="ARBA00023015"/>
    </source>
</evidence>
<dbReference type="Gene3D" id="1.10.10.10">
    <property type="entry name" value="Winged helix-like DNA-binding domain superfamily/Winged helix DNA-binding domain"/>
    <property type="match status" value="1"/>
</dbReference>
<organism evidence="5 6">
    <name type="scientific">Miniimonas arenae</name>
    <dbReference type="NCBI Taxonomy" id="676201"/>
    <lineage>
        <taxon>Bacteria</taxon>
        <taxon>Bacillati</taxon>
        <taxon>Actinomycetota</taxon>
        <taxon>Actinomycetes</taxon>
        <taxon>Micrococcales</taxon>
        <taxon>Beutenbergiaceae</taxon>
        <taxon>Miniimonas</taxon>
    </lineage>
</organism>
<dbReference type="PROSITE" id="PS50995">
    <property type="entry name" value="HTH_MARR_2"/>
    <property type="match status" value="1"/>
</dbReference>
<protein>
    <submittedName>
        <fullName evidence="5">MarR family transcriptional regulator</fullName>
    </submittedName>
</protein>
<evidence type="ECO:0000313" key="5">
    <source>
        <dbReference type="EMBL" id="TNU73661.1"/>
    </source>
</evidence>
<dbReference type="PANTHER" id="PTHR39515">
    <property type="entry name" value="CONSERVED PROTEIN"/>
    <property type="match status" value="1"/>
</dbReference>
<keyword evidence="6" id="KW-1185">Reference proteome</keyword>
<dbReference type="GO" id="GO:0003677">
    <property type="term" value="F:DNA binding"/>
    <property type="evidence" value="ECO:0007669"/>
    <property type="project" value="UniProtKB-KW"/>
</dbReference>
<dbReference type="PROSITE" id="PS01117">
    <property type="entry name" value="HTH_MARR_1"/>
    <property type="match status" value="1"/>
</dbReference>
<dbReference type="GO" id="GO:0003700">
    <property type="term" value="F:DNA-binding transcription factor activity"/>
    <property type="evidence" value="ECO:0007669"/>
    <property type="project" value="InterPro"/>
</dbReference>
<comment type="caution">
    <text evidence="5">The sequence shown here is derived from an EMBL/GenBank/DDBJ whole genome shotgun (WGS) entry which is preliminary data.</text>
</comment>
<reference evidence="5 6" key="1">
    <citation type="submission" date="2019-06" db="EMBL/GenBank/DDBJ databases">
        <title>Draft genome sequence of Miniimonas arenae KCTC 19750T isolated from sea sand.</title>
        <authorList>
            <person name="Park S.-J."/>
        </authorList>
    </citation>
    <scope>NUCLEOTIDE SEQUENCE [LARGE SCALE GENOMIC DNA]</scope>
    <source>
        <strain evidence="5 6">KCTC 19750</strain>
    </source>
</reference>
<name>A0A5C5BAE1_9MICO</name>
<dbReference type="InterPro" id="IPR052526">
    <property type="entry name" value="HTH-type_Bedaq_tolerance"/>
</dbReference>
<evidence type="ECO:0000256" key="2">
    <source>
        <dbReference type="ARBA" id="ARBA00023125"/>
    </source>
</evidence>
<dbReference type="InterPro" id="IPR036388">
    <property type="entry name" value="WH-like_DNA-bd_sf"/>
</dbReference>
<accession>A0A5C5BAE1</accession>
<dbReference type="Pfam" id="PF01047">
    <property type="entry name" value="MarR"/>
    <property type="match status" value="1"/>
</dbReference>
<dbReference type="OrthoDB" id="9804055at2"/>
<dbReference type="InterPro" id="IPR023187">
    <property type="entry name" value="Tscrpt_reg_MarR-type_CS"/>
</dbReference>
<dbReference type="SUPFAM" id="SSF46785">
    <property type="entry name" value="Winged helix' DNA-binding domain"/>
    <property type="match status" value="1"/>
</dbReference>
<dbReference type="PANTHER" id="PTHR39515:SF2">
    <property type="entry name" value="HTH-TYPE TRANSCRIPTIONAL REGULATOR RV0880"/>
    <property type="match status" value="1"/>
</dbReference>
<evidence type="ECO:0000313" key="6">
    <source>
        <dbReference type="Proteomes" id="UP000313849"/>
    </source>
</evidence>
<sequence length="123" mass="13438">MTSRRLRAERAGGVTESQYSVLAHLSCEGECTPSDLAELECVSAPSMTRTVAALETAGLVERRPHPDDGRQVLVRISDEGTAVIAATRRRRNAWLTQRLGALSPDERDALARAADILRRISAR</sequence>
<dbReference type="PRINTS" id="PR00598">
    <property type="entry name" value="HTHMARR"/>
</dbReference>
<dbReference type="AlphaFoldDB" id="A0A5C5BAE1"/>
<keyword evidence="2" id="KW-0238">DNA-binding</keyword>
<dbReference type="SMART" id="SM00347">
    <property type="entry name" value="HTH_MARR"/>
    <property type="match status" value="1"/>
</dbReference>
<dbReference type="Proteomes" id="UP000313849">
    <property type="component" value="Unassembled WGS sequence"/>
</dbReference>
<dbReference type="InterPro" id="IPR036390">
    <property type="entry name" value="WH_DNA-bd_sf"/>
</dbReference>
<gene>
    <name evidence="5" type="ORF">FH969_10305</name>
</gene>
<keyword evidence="1" id="KW-0805">Transcription regulation</keyword>